<dbReference type="SUPFAM" id="SSF54001">
    <property type="entry name" value="Cysteine proteinases"/>
    <property type="match status" value="1"/>
</dbReference>
<dbReference type="Gene3D" id="3.40.395.10">
    <property type="entry name" value="Adenoviral Proteinase, Chain A"/>
    <property type="match status" value="1"/>
</dbReference>
<comment type="similarity">
    <text evidence="1">Belongs to the peptidase C48 family.</text>
</comment>
<keyword evidence="6" id="KW-1185">Reference proteome</keyword>
<dbReference type="InterPro" id="IPR003653">
    <property type="entry name" value="Peptidase_C48_C"/>
</dbReference>
<reference evidence="7" key="2">
    <citation type="submission" date="2025-08" db="UniProtKB">
        <authorList>
            <consortium name="RefSeq"/>
        </authorList>
    </citation>
    <scope>IDENTIFICATION</scope>
    <source>
        <tissue evidence="7">Leaf</tissue>
    </source>
</reference>
<evidence type="ECO:0000256" key="1">
    <source>
        <dbReference type="ARBA" id="ARBA00005234"/>
    </source>
</evidence>
<evidence type="ECO:0000256" key="3">
    <source>
        <dbReference type="ARBA" id="ARBA00022801"/>
    </source>
</evidence>
<dbReference type="KEGG" id="vra:106764840"/>
<evidence type="ECO:0000256" key="2">
    <source>
        <dbReference type="ARBA" id="ARBA00022670"/>
    </source>
</evidence>
<proteinExistence type="inferred from homology"/>
<dbReference type="Pfam" id="PF26133">
    <property type="entry name" value="DUF8039"/>
    <property type="match status" value="1"/>
</dbReference>
<dbReference type="PANTHER" id="PTHR33018:SF34">
    <property type="entry name" value="OS02G0472350 PROTEIN"/>
    <property type="match status" value="1"/>
</dbReference>
<evidence type="ECO:0000256" key="4">
    <source>
        <dbReference type="SAM" id="MobiDB-lite"/>
    </source>
</evidence>
<feature type="region of interest" description="Disordered" evidence="4">
    <location>
        <begin position="364"/>
        <end position="385"/>
    </location>
</feature>
<dbReference type="STRING" id="3916.A0A1S3UFD0"/>
<dbReference type="AlphaFoldDB" id="A0A1S3UFD0"/>
<dbReference type="Proteomes" id="UP000087766">
    <property type="component" value="Chromosome 6"/>
</dbReference>
<feature type="region of interest" description="Disordered" evidence="4">
    <location>
        <begin position="1"/>
        <end position="23"/>
    </location>
</feature>
<evidence type="ECO:0000313" key="6">
    <source>
        <dbReference type="Proteomes" id="UP000087766"/>
    </source>
</evidence>
<reference evidence="6" key="1">
    <citation type="journal article" date="2014" name="Nat. Commun.">
        <title>Genome sequence of mungbean and insights into evolution within Vigna species.</title>
        <authorList>
            <person name="Kang Y.J."/>
            <person name="Kim S.K."/>
            <person name="Kim M.Y."/>
            <person name="Lestari P."/>
            <person name="Kim K.H."/>
            <person name="Ha B.K."/>
            <person name="Jun T.H."/>
            <person name="Hwang W.J."/>
            <person name="Lee T."/>
            <person name="Lee J."/>
            <person name="Shim S."/>
            <person name="Yoon M.Y."/>
            <person name="Jang Y.E."/>
            <person name="Han K.S."/>
            <person name="Taeprayoon P."/>
            <person name="Yoon N."/>
            <person name="Somta P."/>
            <person name="Tanya P."/>
            <person name="Kim K.S."/>
            <person name="Gwag J.G."/>
            <person name="Moon J.K."/>
            <person name="Lee Y.H."/>
            <person name="Park B.S."/>
            <person name="Bombarely A."/>
            <person name="Doyle J.J."/>
            <person name="Jackson S.A."/>
            <person name="Schafleitner R."/>
            <person name="Srinives P."/>
            <person name="Varshney R.K."/>
            <person name="Lee S.H."/>
        </authorList>
    </citation>
    <scope>NUCLEOTIDE SEQUENCE [LARGE SCALE GENOMIC DNA]</scope>
    <source>
        <strain evidence="6">cv. VC1973A</strain>
    </source>
</reference>
<dbReference type="InterPro" id="IPR046796">
    <property type="entry name" value="Transposase_32_dom"/>
</dbReference>
<feature type="compositionally biased region" description="Low complexity" evidence="4">
    <location>
        <begin position="415"/>
        <end position="433"/>
    </location>
</feature>
<organism evidence="6 7">
    <name type="scientific">Vigna radiata var. radiata</name>
    <name type="common">Mung bean</name>
    <name type="synonym">Phaseolus aureus</name>
    <dbReference type="NCBI Taxonomy" id="3916"/>
    <lineage>
        <taxon>Eukaryota</taxon>
        <taxon>Viridiplantae</taxon>
        <taxon>Streptophyta</taxon>
        <taxon>Embryophyta</taxon>
        <taxon>Tracheophyta</taxon>
        <taxon>Spermatophyta</taxon>
        <taxon>Magnoliopsida</taxon>
        <taxon>eudicotyledons</taxon>
        <taxon>Gunneridae</taxon>
        <taxon>Pentapetalae</taxon>
        <taxon>rosids</taxon>
        <taxon>fabids</taxon>
        <taxon>Fabales</taxon>
        <taxon>Fabaceae</taxon>
        <taxon>Papilionoideae</taxon>
        <taxon>50 kb inversion clade</taxon>
        <taxon>NPAAA clade</taxon>
        <taxon>indigoferoid/millettioid clade</taxon>
        <taxon>Phaseoleae</taxon>
        <taxon>Vigna</taxon>
    </lineage>
</organism>
<feature type="domain" description="Ubiquitin-like protease family profile" evidence="5">
    <location>
        <begin position="920"/>
        <end position="1084"/>
    </location>
</feature>
<dbReference type="Pfam" id="PF20167">
    <property type="entry name" value="Transposase_32"/>
    <property type="match status" value="1"/>
</dbReference>
<dbReference type="RefSeq" id="XP_014504740.1">
    <property type="nucleotide sequence ID" value="XM_014649254.2"/>
</dbReference>
<sequence>MDPPTGPPRKKRKMSKSKGIPSFDSHRFLTEDHQQWYAVVENRNLLPERKVVLQTGEHEEFQQELKRRKWIKLTKYAAHANVAVVKEFYANAMLLKAGDPTFKSFVRGKEISYSGRVINHFLGTELNLGPSGCQYVEWCNKKKDYLKVAEKLCKRGADYVTSAAGHKRRILRGDLVPLAQIWTSFLHSNISPCSHTSDITERRSQMVYAIMAGLSMDVGAIIAQEIHLTANSGSTGQLSFPSLITELCRRAGVDVSEPPFQKPRQPINAQFILKNCMGSETRAPLVRAAPPAVPGSIPHRLELLEIDQQLIHQKLDALYRSQVLMMSSIRSLIPGISQDSFHFPSAEEFDSNVAWPKLPEKQDSIEETDEHAVEKEVDEPAEEEGVRMLLMLRKKRMSSLETRFMADPSTPPPSQSEDQSQSSQSEDQSQSSTRPKCRRATRLRDLTISRSADQRLPIQFDTSTGKVFGDNRARFTSFVALLGRSKVSILIDDWDHVLEEVKNQIWQTIMLTYDVPNTILLRTKWISYAGQRWRCFKTDLTSRYIYGKLSHKNPCEIYEFLDEETWQAFRDKRLDPTFQEKRKAAQDMVKKNLHPHRLSRGGYHRLEEIMIREASSLATDDRLDLSLISPPPRHEKWKRARTKPTGEYISEETRLVAERIDDLVEKSSQGLFTQQGRDDILATAIGRPEKPGYVRGVGGGVGIKQFFGGTTRRVTLAQLAESDKKVLRNEFKKELFPELRDELLSEIKSEIASLGLAIQGPPKGTPPIVASTKGSCHLPEESEDGVDVPVDCELYVDDPPGHLVALGKIYNLGNIIHHETIKDDMLRVVVVDIKDCSACVPVPSEEVQTVGQAPENFVIWPSRLTKPILDISRKTNIVTPSQPQLSPLQQLGVKVVTMGNKTIEIDMPLELTCKTATTTLSICNRDICEIVFGNDLSTIVLQVWNLYLYHLSIERKNATIYGFLDPVIIQRVGNKSKEMQKYLTEMFEKASKEVYLAPYLHKGHWQLIVIVPNRSLVVLLCSLHKKANTLSIKNMLEMSLEAYSKLRGIPSGSRKKMQIVTPNCRRQLDSYECGYYVMKHMHTIICTNITDSWDKIFIDSSSMEAPIIEDIRIKWASFILSVSKL</sequence>
<dbReference type="PANTHER" id="PTHR33018">
    <property type="entry name" value="OS10G0338966 PROTEIN-RELATED"/>
    <property type="match status" value="1"/>
</dbReference>
<dbReference type="InterPro" id="IPR058352">
    <property type="entry name" value="DUF8039"/>
</dbReference>
<dbReference type="PROSITE" id="PS50600">
    <property type="entry name" value="ULP_PROTEASE"/>
    <property type="match status" value="1"/>
</dbReference>
<protein>
    <submittedName>
        <fullName evidence="7">Uncharacterized protein LOC106764840</fullName>
    </submittedName>
</protein>
<accession>A0A1S3UFD0</accession>
<keyword evidence="3" id="KW-0378">Hydrolase</keyword>
<dbReference type="GO" id="GO:0008234">
    <property type="term" value="F:cysteine-type peptidase activity"/>
    <property type="evidence" value="ECO:0007669"/>
    <property type="project" value="InterPro"/>
</dbReference>
<dbReference type="GO" id="GO:0006508">
    <property type="term" value="P:proteolysis"/>
    <property type="evidence" value="ECO:0007669"/>
    <property type="project" value="UniProtKB-KW"/>
</dbReference>
<gene>
    <name evidence="7" type="primary">LOC106764840</name>
</gene>
<dbReference type="Pfam" id="PF02902">
    <property type="entry name" value="Peptidase_C48"/>
    <property type="match status" value="1"/>
</dbReference>
<feature type="region of interest" description="Disordered" evidence="4">
    <location>
        <begin position="404"/>
        <end position="440"/>
    </location>
</feature>
<dbReference type="OrthoDB" id="1731907at2759"/>
<dbReference type="InterPro" id="IPR038765">
    <property type="entry name" value="Papain-like_cys_pep_sf"/>
</dbReference>
<feature type="compositionally biased region" description="Basic and acidic residues" evidence="4">
    <location>
        <begin position="364"/>
        <end position="375"/>
    </location>
</feature>
<evidence type="ECO:0000313" key="7">
    <source>
        <dbReference type="RefSeq" id="XP_014504740.1"/>
    </source>
</evidence>
<evidence type="ECO:0000259" key="5">
    <source>
        <dbReference type="PROSITE" id="PS50600"/>
    </source>
</evidence>
<name>A0A1S3UFD0_VIGRR</name>
<dbReference type="GeneID" id="106764840"/>
<keyword evidence="2" id="KW-0645">Protease</keyword>